<organism evidence="1">
    <name type="scientific">Myoviridae sp. ctyD07</name>
    <dbReference type="NCBI Taxonomy" id="2826716"/>
    <lineage>
        <taxon>Viruses</taxon>
        <taxon>Duplodnaviria</taxon>
        <taxon>Heunggongvirae</taxon>
        <taxon>Uroviricota</taxon>
        <taxon>Caudoviricetes</taxon>
    </lineage>
</organism>
<evidence type="ECO:0000313" key="1">
    <source>
        <dbReference type="EMBL" id="DAD94874.1"/>
    </source>
</evidence>
<name>A0A8S5NKQ9_9CAUD</name>
<dbReference type="EMBL" id="BK015184">
    <property type="protein sequence ID" value="DAD94874.1"/>
    <property type="molecule type" value="Genomic_DNA"/>
</dbReference>
<accession>A0A8S5NKQ9</accession>
<protein>
    <submittedName>
        <fullName evidence="1">Uncharacterized protein</fullName>
    </submittedName>
</protein>
<sequence length="40" mass="4926">MLKFNLFKYLNNLVSKMAQVYLEYFHSARLFLYFIEGFIL</sequence>
<reference evidence="1" key="1">
    <citation type="journal article" date="2021" name="Proc. Natl. Acad. Sci. U.S.A.">
        <title>A Catalog of Tens of Thousands of Viruses from Human Metagenomes Reveals Hidden Associations with Chronic Diseases.</title>
        <authorList>
            <person name="Tisza M.J."/>
            <person name="Buck C.B."/>
        </authorList>
    </citation>
    <scope>NUCLEOTIDE SEQUENCE</scope>
    <source>
        <strain evidence="1">CtyD07</strain>
    </source>
</reference>
<proteinExistence type="predicted"/>